<feature type="transmembrane region" description="Helical" evidence="7">
    <location>
        <begin position="153"/>
        <end position="173"/>
    </location>
</feature>
<feature type="transmembrane region" description="Helical" evidence="7">
    <location>
        <begin position="185"/>
        <end position="206"/>
    </location>
</feature>
<sequence length="331" mass="33988">MPSLATRVATPAPGLAVALVVAATATFLSEHYDAPVMLYALLLGMALNFVTEAPRGKAGIDFAAKGLMRIGVALLGFRIGWDQVSALGWGPVVMVVTLVAATILLSTFAARAMGFNPLFGFLSGGATAICGASAAMALSAALPPNDRKEQATLFTVIGVSALSTTAMVIYPLITRALGLDDHTAGVFIGATIHDVAQVVGAGYAISPDAGDTATIVKLLRVAMLLPVILVAGQISRRAAGAAGGERPPLLPWFVVAFVALVALNSLVTLPTALTDAGNTLSRWCLVTAIAAIGMKTRLGDLVQVGWKPVALMIGETILLAAMVLGWLTFAE</sequence>
<dbReference type="Proteomes" id="UP000076088">
    <property type="component" value="Chromosome"/>
</dbReference>
<evidence type="ECO:0000313" key="9">
    <source>
        <dbReference type="Proteomes" id="UP000076088"/>
    </source>
</evidence>
<feature type="transmembrane region" description="Helical" evidence="7">
    <location>
        <begin position="218"/>
        <end position="236"/>
    </location>
</feature>
<dbReference type="EMBL" id="CP013344">
    <property type="protein sequence ID" value="AMU89203.1"/>
    <property type="molecule type" value="Genomic_DNA"/>
</dbReference>
<evidence type="ECO:0000256" key="6">
    <source>
        <dbReference type="ARBA" id="ARBA00023136"/>
    </source>
</evidence>
<dbReference type="Pfam" id="PF03601">
    <property type="entry name" value="Cons_hypoth698"/>
    <property type="match status" value="1"/>
</dbReference>
<dbReference type="PANTHER" id="PTHR30106">
    <property type="entry name" value="INNER MEMBRANE PROTEIN YEIH-RELATED"/>
    <property type="match status" value="1"/>
</dbReference>
<keyword evidence="9" id="KW-1185">Reference proteome</keyword>
<evidence type="ECO:0000313" key="8">
    <source>
        <dbReference type="EMBL" id="AMU89203.1"/>
    </source>
</evidence>
<keyword evidence="3" id="KW-1003">Cell membrane</keyword>
<reference evidence="8 9" key="2">
    <citation type="journal article" date="2016" name="Genome Announc.">
        <title>Complete Genome Sequence of Sphingopyxis macrogoltabida Strain 203N (NBRC 111659), a Polyethylene Glycol Degrader.</title>
        <authorList>
            <person name="Ohtsubo Y."/>
            <person name="Nonoyama S."/>
            <person name="Nagata Y."/>
            <person name="Numata M."/>
            <person name="Tsuchikane K."/>
            <person name="Hosoyama A."/>
            <person name="Yamazoe A."/>
            <person name="Tsuda M."/>
            <person name="Fujita N."/>
            <person name="Kawai F."/>
        </authorList>
    </citation>
    <scope>NUCLEOTIDE SEQUENCE [LARGE SCALE GENOMIC DNA]</scope>
    <source>
        <strain evidence="8 9">203N</strain>
    </source>
</reference>
<evidence type="ECO:0000256" key="7">
    <source>
        <dbReference type="SAM" id="Phobius"/>
    </source>
</evidence>
<evidence type="ECO:0000256" key="3">
    <source>
        <dbReference type="ARBA" id="ARBA00022475"/>
    </source>
</evidence>
<feature type="transmembrane region" description="Helical" evidence="7">
    <location>
        <begin position="248"/>
        <end position="268"/>
    </location>
</feature>
<feature type="transmembrane region" description="Helical" evidence="7">
    <location>
        <begin position="280"/>
        <end position="298"/>
    </location>
</feature>
<dbReference type="KEGG" id="smaz:LH19_10685"/>
<keyword evidence="4 7" id="KW-0812">Transmembrane</keyword>
<comment type="subcellular location">
    <subcellularLocation>
        <location evidence="1">Cell membrane</location>
        <topology evidence="1">Multi-pass membrane protein</topology>
    </subcellularLocation>
</comment>
<comment type="similarity">
    <text evidence="2">Belongs to the UPF0324 family.</text>
</comment>
<evidence type="ECO:0000256" key="2">
    <source>
        <dbReference type="ARBA" id="ARBA00007977"/>
    </source>
</evidence>
<gene>
    <name evidence="8" type="ORF">ATM17_09150</name>
</gene>
<evidence type="ECO:0000256" key="1">
    <source>
        <dbReference type="ARBA" id="ARBA00004651"/>
    </source>
</evidence>
<dbReference type="AlphaFoldDB" id="A0AAC8YZK4"/>
<keyword evidence="6 7" id="KW-0472">Membrane</keyword>
<reference evidence="9" key="1">
    <citation type="submission" date="2015-11" db="EMBL/GenBank/DDBJ databases">
        <title>Complete genome sequence of a polyethylene-glycol degrader Sphingopyxis macrogoltabida 203N (NBRC 111659).</title>
        <authorList>
            <person name="Yoshiyuki O."/>
            <person name="Shouta N."/>
            <person name="Nagata Y."/>
            <person name="Numata M."/>
            <person name="Tsuchikane K."/>
            <person name="Hosoyama A."/>
            <person name="Yamazoe A."/>
            <person name="Tsuda M."/>
            <person name="Fujita N."/>
            <person name="Kawai F."/>
        </authorList>
    </citation>
    <scope>NUCLEOTIDE SEQUENCE [LARGE SCALE GENOMIC DNA]</scope>
    <source>
        <strain evidence="9">203N</strain>
    </source>
</reference>
<dbReference type="InterPro" id="IPR018383">
    <property type="entry name" value="UPF0324_pro"/>
</dbReference>
<dbReference type="GO" id="GO:0005886">
    <property type="term" value="C:plasma membrane"/>
    <property type="evidence" value="ECO:0007669"/>
    <property type="project" value="UniProtKB-SubCell"/>
</dbReference>
<proteinExistence type="inferred from homology"/>
<name>A0AAC8YZK4_SPHMC</name>
<dbReference type="PANTHER" id="PTHR30106:SF2">
    <property type="entry name" value="UPF0324 INNER MEMBRANE PROTEIN YEIH"/>
    <property type="match status" value="1"/>
</dbReference>
<feature type="transmembrane region" description="Helical" evidence="7">
    <location>
        <begin position="87"/>
        <end position="106"/>
    </location>
</feature>
<organism evidence="8 9">
    <name type="scientific">Sphingopyxis macrogoltabida</name>
    <name type="common">Sphingomonas macrogoltabidus</name>
    <dbReference type="NCBI Taxonomy" id="33050"/>
    <lineage>
        <taxon>Bacteria</taxon>
        <taxon>Pseudomonadati</taxon>
        <taxon>Pseudomonadota</taxon>
        <taxon>Alphaproteobacteria</taxon>
        <taxon>Sphingomonadales</taxon>
        <taxon>Sphingomonadaceae</taxon>
        <taxon>Sphingopyxis</taxon>
    </lineage>
</organism>
<feature type="transmembrane region" description="Helical" evidence="7">
    <location>
        <begin position="32"/>
        <end position="50"/>
    </location>
</feature>
<evidence type="ECO:0000256" key="4">
    <source>
        <dbReference type="ARBA" id="ARBA00022692"/>
    </source>
</evidence>
<protein>
    <recommendedName>
        <fullName evidence="10">Sulfate exporter family transporter</fullName>
    </recommendedName>
</protein>
<feature type="transmembrane region" description="Helical" evidence="7">
    <location>
        <begin position="118"/>
        <end position="141"/>
    </location>
</feature>
<feature type="transmembrane region" description="Helical" evidence="7">
    <location>
        <begin position="310"/>
        <end position="329"/>
    </location>
</feature>
<dbReference type="RefSeq" id="WP_054727674.1">
    <property type="nucleotide sequence ID" value="NZ_CP009429.1"/>
</dbReference>
<accession>A0AAC8YZK4</accession>
<evidence type="ECO:0008006" key="10">
    <source>
        <dbReference type="Google" id="ProtNLM"/>
    </source>
</evidence>
<keyword evidence="5 7" id="KW-1133">Transmembrane helix</keyword>
<evidence type="ECO:0000256" key="5">
    <source>
        <dbReference type="ARBA" id="ARBA00022989"/>
    </source>
</evidence>